<gene>
    <name evidence="2" type="ORF">H9X71_14040</name>
</gene>
<dbReference type="InterPro" id="IPR010982">
    <property type="entry name" value="Lambda_DNA-bd_dom_sf"/>
</dbReference>
<dbReference type="SMART" id="SM00530">
    <property type="entry name" value="HTH_XRE"/>
    <property type="match status" value="1"/>
</dbReference>
<sequence>MNHDLGDYLRARRAATRPEDAGFPSGGRRRVAGLRREEVAVAAGMSADYYMRLEQGRETNPSPQVLDALGRVLGLDDDGRLHLFRLAGLAPAPASSSASSERADPELLALLDSWPEHPALVLGRAYDVLAANTLGRALFASAAHRGNLARMLFLDPDARTLWADWPAAAAATVAGLRLAEGQAPDDARLRAVVRELTAASPEFAALRATGDARSKRPVRKGFLHPEVGPLDLRAHAFDVRAAPGQELVVYRAEAGSASAEALALLGSLAATRAASR</sequence>
<dbReference type="Gene3D" id="1.10.260.40">
    <property type="entry name" value="lambda repressor-like DNA-binding domains"/>
    <property type="match status" value="1"/>
</dbReference>
<evidence type="ECO:0000259" key="1">
    <source>
        <dbReference type="PROSITE" id="PS50943"/>
    </source>
</evidence>
<dbReference type="InterPro" id="IPR041413">
    <property type="entry name" value="MLTR_LBD"/>
</dbReference>
<feature type="domain" description="HTH cro/C1-type" evidence="1">
    <location>
        <begin position="29"/>
        <end position="80"/>
    </location>
</feature>
<dbReference type="CDD" id="cd00093">
    <property type="entry name" value="HTH_XRE"/>
    <property type="match status" value="1"/>
</dbReference>
<evidence type="ECO:0000313" key="3">
    <source>
        <dbReference type="Proteomes" id="UP000516660"/>
    </source>
</evidence>
<dbReference type="PANTHER" id="PTHR35010">
    <property type="entry name" value="BLL4672 PROTEIN-RELATED"/>
    <property type="match status" value="1"/>
</dbReference>
<dbReference type="PROSITE" id="PS50943">
    <property type="entry name" value="HTH_CROC1"/>
    <property type="match status" value="1"/>
</dbReference>
<dbReference type="Proteomes" id="UP000516660">
    <property type="component" value="Chromosome"/>
</dbReference>
<dbReference type="PANTHER" id="PTHR35010:SF2">
    <property type="entry name" value="BLL4672 PROTEIN"/>
    <property type="match status" value="1"/>
</dbReference>
<organism evidence="2 3">
    <name type="scientific">Clavibacter zhangzhiyongii</name>
    <dbReference type="NCBI Taxonomy" id="2768071"/>
    <lineage>
        <taxon>Bacteria</taxon>
        <taxon>Bacillati</taxon>
        <taxon>Actinomycetota</taxon>
        <taxon>Actinomycetes</taxon>
        <taxon>Micrococcales</taxon>
        <taxon>Microbacteriaceae</taxon>
        <taxon>Clavibacter</taxon>
    </lineage>
</organism>
<dbReference type="KEGG" id="czh:H9X71_14040"/>
<protein>
    <submittedName>
        <fullName evidence="2">Helix-turn-helix domain-containing protein</fullName>
    </submittedName>
</protein>
<dbReference type="InterPro" id="IPR001387">
    <property type="entry name" value="Cro/C1-type_HTH"/>
</dbReference>
<dbReference type="Pfam" id="PF13560">
    <property type="entry name" value="HTH_31"/>
    <property type="match status" value="1"/>
</dbReference>
<dbReference type="AlphaFoldDB" id="A0A7L7Z1V9"/>
<name>A0A7L7Z1V9_9MICO</name>
<evidence type="ECO:0000313" key="2">
    <source>
        <dbReference type="EMBL" id="QOD43667.1"/>
    </source>
</evidence>
<accession>A0A7L7Z1V9</accession>
<dbReference type="Pfam" id="PF17765">
    <property type="entry name" value="MLTR_LBD"/>
    <property type="match status" value="1"/>
</dbReference>
<dbReference type="GO" id="GO:0003677">
    <property type="term" value="F:DNA binding"/>
    <property type="evidence" value="ECO:0007669"/>
    <property type="project" value="InterPro"/>
</dbReference>
<keyword evidence="3" id="KW-1185">Reference proteome</keyword>
<proteinExistence type="predicted"/>
<dbReference type="Gene3D" id="3.30.450.180">
    <property type="match status" value="1"/>
</dbReference>
<dbReference type="RefSeq" id="WP_191147621.1">
    <property type="nucleotide sequence ID" value="NZ_CP061274.1"/>
</dbReference>
<reference evidence="2 3" key="1">
    <citation type="submission" date="2020-08" db="EMBL/GenBank/DDBJ databases">
        <title>Description of Clavibacter zhangzhiyonge sp. nov., a phytopathogenic actinobacterium isolated from barley seeds, causing leaf brown spot and decline.</title>
        <authorList>
            <person name="Tian Q."/>
            <person name="Chuan J."/>
            <person name="Zhao W."/>
            <person name="Li X."/>
        </authorList>
    </citation>
    <scope>NUCLEOTIDE SEQUENCE [LARGE SCALE GENOMIC DNA]</scope>
    <source>
        <strain evidence="2 3">DM1</strain>
    </source>
</reference>
<dbReference type="EMBL" id="CP061274">
    <property type="protein sequence ID" value="QOD43667.1"/>
    <property type="molecule type" value="Genomic_DNA"/>
</dbReference>
<dbReference type="SUPFAM" id="SSF47413">
    <property type="entry name" value="lambda repressor-like DNA-binding domains"/>
    <property type="match status" value="1"/>
</dbReference>